<evidence type="ECO:0000256" key="2">
    <source>
        <dbReference type="SAM" id="SignalP"/>
    </source>
</evidence>
<feature type="chain" id="PRO_5045590315" evidence="2">
    <location>
        <begin position="17"/>
        <end position="275"/>
    </location>
</feature>
<dbReference type="RefSeq" id="WP_248359676.1">
    <property type="nucleotide sequence ID" value="NZ_AP025591.1"/>
</dbReference>
<feature type="region of interest" description="Disordered" evidence="1">
    <location>
        <begin position="17"/>
        <end position="42"/>
    </location>
</feature>
<name>A0ABM7WS04_9BACT</name>
<sequence>MLLVLAIAVSCAPALRAPPKAAPAPAGAEPAPSAPRGGEAAPSAAALLEEARTRFARRPDVEQVRKAEALFLAAAAADPSGVDGLAGAVETRIWRIDHERGADRGALAASALDAGQACVARAPASARCDYALALALGMQARERRGTALDGLKKMVEHLRRAAAAEPTLDDAGPARVLAIVLVRAPAWPLGPGDPEAGLEAARRAVALAPAYPPNTLALAEALVATGSPAEGRAAAERGVALARARTGDPDAPEWIRDGEALAARAAQAEVAPPPP</sequence>
<keyword evidence="2" id="KW-0732">Signal</keyword>
<proteinExistence type="predicted"/>
<organism evidence="3 4">
    <name type="scientific">Anaeromyxobacter oryzae</name>
    <dbReference type="NCBI Taxonomy" id="2918170"/>
    <lineage>
        <taxon>Bacteria</taxon>
        <taxon>Pseudomonadati</taxon>
        <taxon>Myxococcota</taxon>
        <taxon>Myxococcia</taxon>
        <taxon>Myxococcales</taxon>
        <taxon>Cystobacterineae</taxon>
        <taxon>Anaeromyxobacteraceae</taxon>
        <taxon>Anaeromyxobacter</taxon>
    </lineage>
</organism>
<evidence type="ECO:0000313" key="4">
    <source>
        <dbReference type="Proteomes" id="UP001162891"/>
    </source>
</evidence>
<feature type="signal peptide" evidence="2">
    <location>
        <begin position="1"/>
        <end position="16"/>
    </location>
</feature>
<gene>
    <name evidence="3" type="ORF">AMOR_12280</name>
</gene>
<evidence type="ECO:0000256" key="1">
    <source>
        <dbReference type="SAM" id="MobiDB-lite"/>
    </source>
</evidence>
<dbReference type="InterPro" id="IPR011990">
    <property type="entry name" value="TPR-like_helical_dom_sf"/>
</dbReference>
<reference evidence="4" key="1">
    <citation type="journal article" date="2022" name="Int. J. Syst. Evol. Microbiol.">
        <title>Anaeromyxobacter oryzae sp. nov., Anaeromyxobacter diazotrophicus sp. nov. and Anaeromyxobacter paludicola sp. nov., isolated from paddy soils.</title>
        <authorList>
            <person name="Itoh H."/>
            <person name="Xu Z."/>
            <person name="Mise K."/>
            <person name="Masuda Y."/>
            <person name="Ushijima N."/>
            <person name="Hayakawa C."/>
            <person name="Shiratori Y."/>
            <person name="Senoo K."/>
        </authorList>
    </citation>
    <scope>NUCLEOTIDE SEQUENCE [LARGE SCALE GENOMIC DNA]</scope>
    <source>
        <strain evidence="4">Red232</strain>
    </source>
</reference>
<dbReference type="Gene3D" id="1.25.40.10">
    <property type="entry name" value="Tetratricopeptide repeat domain"/>
    <property type="match status" value="1"/>
</dbReference>
<evidence type="ECO:0000313" key="3">
    <source>
        <dbReference type="EMBL" id="BDG02232.1"/>
    </source>
</evidence>
<dbReference type="Proteomes" id="UP001162891">
    <property type="component" value="Chromosome"/>
</dbReference>
<dbReference type="EMBL" id="AP025591">
    <property type="protein sequence ID" value="BDG02232.1"/>
    <property type="molecule type" value="Genomic_DNA"/>
</dbReference>
<accession>A0ABM7WS04</accession>
<protein>
    <submittedName>
        <fullName evidence="3">Uncharacterized protein</fullName>
    </submittedName>
</protein>
<keyword evidence="4" id="KW-1185">Reference proteome</keyword>